<evidence type="ECO:0000256" key="1">
    <source>
        <dbReference type="ARBA" id="ARBA00004123"/>
    </source>
</evidence>
<comment type="subcellular location">
    <subcellularLocation>
        <location evidence="1">Nucleus</location>
    </subcellularLocation>
</comment>
<accession>A0ABZ1CP96</accession>
<evidence type="ECO:0000313" key="4">
    <source>
        <dbReference type="EMBL" id="WRT63563.1"/>
    </source>
</evidence>
<protein>
    <submittedName>
        <fullName evidence="4">Uncharacterized protein</fullName>
    </submittedName>
</protein>
<feature type="compositionally biased region" description="Low complexity" evidence="3">
    <location>
        <begin position="90"/>
        <end position="117"/>
    </location>
</feature>
<dbReference type="InterPro" id="IPR002730">
    <property type="entry name" value="Rpp29/RNP1"/>
</dbReference>
<evidence type="ECO:0000256" key="3">
    <source>
        <dbReference type="SAM" id="MobiDB-lite"/>
    </source>
</evidence>
<name>A0ABZ1CP96_9TREE</name>
<dbReference type="InterPro" id="IPR036980">
    <property type="entry name" value="RNase_P/MRP_Rpp29_sf"/>
</dbReference>
<feature type="region of interest" description="Disordered" evidence="3">
    <location>
        <begin position="362"/>
        <end position="392"/>
    </location>
</feature>
<dbReference type="Gene3D" id="2.30.30.210">
    <property type="entry name" value="Ribonuclease P/MRP, subunit p29"/>
    <property type="match status" value="1"/>
</dbReference>
<proteinExistence type="inferred from homology"/>
<feature type="compositionally biased region" description="Acidic residues" evidence="3">
    <location>
        <begin position="331"/>
        <end position="342"/>
    </location>
</feature>
<dbReference type="PANTHER" id="PTHR13348">
    <property type="entry name" value="RIBONUCLEASE P SUBUNIT P29"/>
    <property type="match status" value="1"/>
</dbReference>
<feature type="compositionally biased region" description="Basic residues" evidence="3">
    <location>
        <begin position="418"/>
        <end position="441"/>
    </location>
</feature>
<evidence type="ECO:0000256" key="2">
    <source>
        <dbReference type="ARBA" id="ARBA00006181"/>
    </source>
</evidence>
<dbReference type="GeneID" id="87952599"/>
<comment type="similarity">
    <text evidence="2">Belongs to the eukaryotic/archaeal RNase P protein component 1 family.</text>
</comment>
<dbReference type="InterPro" id="IPR023534">
    <property type="entry name" value="Rof/RNase_P-like"/>
</dbReference>
<organism evidence="4 5">
    <name type="scientific">Kwoniella shivajii</name>
    <dbReference type="NCBI Taxonomy" id="564305"/>
    <lineage>
        <taxon>Eukaryota</taxon>
        <taxon>Fungi</taxon>
        <taxon>Dikarya</taxon>
        <taxon>Basidiomycota</taxon>
        <taxon>Agaricomycotina</taxon>
        <taxon>Tremellomycetes</taxon>
        <taxon>Tremellales</taxon>
        <taxon>Cryptococcaceae</taxon>
        <taxon>Kwoniella</taxon>
    </lineage>
</organism>
<feature type="region of interest" description="Disordered" evidence="3">
    <location>
        <begin position="1"/>
        <end position="47"/>
    </location>
</feature>
<dbReference type="SUPFAM" id="SSF101744">
    <property type="entry name" value="Rof/RNase P subunit-like"/>
    <property type="match status" value="1"/>
</dbReference>
<feature type="region of interest" description="Disordered" evidence="3">
    <location>
        <begin position="90"/>
        <end position="130"/>
    </location>
</feature>
<dbReference type="InterPro" id="IPR016848">
    <property type="entry name" value="RNase_P/MRP_Rpp29-subunit"/>
</dbReference>
<dbReference type="Proteomes" id="UP001329825">
    <property type="component" value="Chromosome 1"/>
</dbReference>
<feature type="compositionally biased region" description="Low complexity" evidence="3">
    <location>
        <begin position="8"/>
        <end position="40"/>
    </location>
</feature>
<feature type="region of interest" description="Disordered" evidence="3">
    <location>
        <begin position="407"/>
        <end position="450"/>
    </location>
</feature>
<feature type="compositionally biased region" description="Basic and acidic residues" evidence="3">
    <location>
        <begin position="408"/>
        <end position="417"/>
    </location>
</feature>
<feature type="region of interest" description="Disordered" evidence="3">
    <location>
        <begin position="207"/>
        <end position="231"/>
    </location>
</feature>
<evidence type="ECO:0000313" key="5">
    <source>
        <dbReference type="Proteomes" id="UP001329825"/>
    </source>
</evidence>
<gene>
    <name evidence="4" type="ORF">IL334_000468</name>
</gene>
<feature type="region of interest" description="Disordered" evidence="3">
    <location>
        <begin position="308"/>
        <end position="345"/>
    </location>
</feature>
<dbReference type="EMBL" id="CP141881">
    <property type="protein sequence ID" value="WRT63563.1"/>
    <property type="molecule type" value="Genomic_DNA"/>
</dbReference>
<feature type="compositionally biased region" description="Polar residues" evidence="3">
    <location>
        <begin position="308"/>
        <end position="320"/>
    </location>
</feature>
<dbReference type="Pfam" id="PF01868">
    <property type="entry name" value="RNase_P-MRP_p29"/>
    <property type="match status" value="1"/>
</dbReference>
<keyword evidence="5" id="KW-1185">Reference proteome</keyword>
<dbReference type="PANTHER" id="PTHR13348:SF0">
    <property type="entry name" value="RIBONUCLEASE P PROTEIN SUBUNIT P29"/>
    <property type="match status" value="1"/>
</dbReference>
<reference evidence="4 5" key="1">
    <citation type="submission" date="2024-01" db="EMBL/GenBank/DDBJ databases">
        <title>Comparative genomics of Cryptococcus and Kwoniella reveals pathogenesis evolution and contrasting modes of karyotype evolution via chromosome fusion or intercentromeric recombination.</title>
        <authorList>
            <person name="Coelho M.A."/>
            <person name="David-Palma M."/>
            <person name="Shea T."/>
            <person name="Bowers K."/>
            <person name="McGinley-Smith S."/>
            <person name="Mohammad A.W."/>
            <person name="Gnirke A."/>
            <person name="Yurkov A.M."/>
            <person name="Nowrousian M."/>
            <person name="Sun S."/>
            <person name="Cuomo C.A."/>
            <person name="Heitman J."/>
        </authorList>
    </citation>
    <scope>NUCLEOTIDE SEQUENCE [LARGE SCALE GENOMIC DNA]</scope>
    <source>
        <strain evidence="4">CBS 11374</strain>
    </source>
</reference>
<sequence>MPAVGYISNSASSSRISSPVPSGSGSATASTTMSTTTTTSNQPIDPYRTLSTHVKKSILPLIPSSSSSSSSTIPNLPSLLSLDPSTYSSRLSGKTLQTSLPSSSSSSSSLNQNTVSSGISPLVKGQKRNRGYPSELAKVQKQVEHAEIKRKELGLVGMRKVRRRLGGVIPRGMMIQYNSLIPLNRLHVTYLISLLSLPPLPFPNQNASFSRSTSTSTSTSTISSNLTPNTTSTAPTINSEIILSKLSKADFTGIYLSIKSSRNPSLIAHCGIVIEETCSTFRIVNKQNKVKVIPKDGTLFTLSIPAYSPNTTTKGATNPTDAPDTGRGEDGVDEDEDEDEERGLESFLSKCPKYEISLLGSSFTNRSGDRAGKKFRPSQGHGGGSGWAQDWVNTDWQDTFSRLSDMLCENKEQETPVKGRKKHGANGRNRQGKRKRNKSRRKDPPAFGNP</sequence>
<dbReference type="SMART" id="SM00538">
    <property type="entry name" value="POP4"/>
    <property type="match status" value="1"/>
</dbReference>
<dbReference type="RefSeq" id="XP_062788303.1">
    <property type="nucleotide sequence ID" value="XM_062932252.1"/>
</dbReference>